<evidence type="ECO:0000313" key="1">
    <source>
        <dbReference type="EMBL" id="OEF98057.1"/>
    </source>
</evidence>
<dbReference type="Gene3D" id="3.30.1490.300">
    <property type="match status" value="1"/>
</dbReference>
<evidence type="ECO:0008006" key="3">
    <source>
        <dbReference type="Google" id="ProtNLM"/>
    </source>
</evidence>
<accession>A0A1D2YSR5</accession>
<organism evidence="1 2">
    <name type="scientific">Vulcanibacillus modesticaldus</name>
    <dbReference type="NCBI Taxonomy" id="337097"/>
    <lineage>
        <taxon>Bacteria</taxon>
        <taxon>Bacillati</taxon>
        <taxon>Bacillota</taxon>
        <taxon>Bacilli</taxon>
        <taxon>Bacillales</taxon>
        <taxon>Bacillaceae</taxon>
        <taxon>Vulcanibacillus</taxon>
    </lineage>
</organism>
<dbReference type="OrthoDB" id="2690797at2"/>
<keyword evidence="2" id="KW-1185">Reference proteome</keyword>
<protein>
    <recommendedName>
        <fullName evidence="3">Pilus assembly protein PilM</fullName>
    </recommendedName>
</protein>
<reference evidence="1 2" key="1">
    <citation type="submission" date="2016-09" db="EMBL/GenBank/DDBJ databases">
        <title>Draft genome sequence for the type strain of Vulcanibacillus modesticaldus BR, a strictly anaerobic, moderately thermophilic, and nitrate-reducing bacterium from deep sea-hydrothermal vents of the Mid-Atlantic Ridge.</title>
        <authorList>
            <person name="Abin C.A."/>
            <person name="Hollibaugh J.T."/>
        </authorList>
    </citation>
    <scope>NUCLEOTIDE SEQUENCE [LARGE SCALE GENOMIC DNA]</scope>
    <source>
        <strain evidence="1 2">BR</strain>
    </source>
</reference>
<proteinExistence type="predicted"/>
<dbReference type="EMBL" id="MIJF01000056">
    <property type="protein sequence ID" value="OEF98057.1"/>
    <property type="molecule type" value="Genomic_DNA"/>
</dbReference>
<dbReference type="Pfam" id="PF11104">
    <property type="entry name" value="PilM_2"/>
    <property type="match status" value="1"/>
</dbReference>
<comment type="caution">
    <text evidence="1">The sequence shown here is derived from an EMBL/GenBank/DDBJ whole genome shotgun (WGS) entry which is preliminary data.</text>
</comment>
<gene>
    <name evidence="1" type="ORF">BHF71_03280</name>
</gene>
<dbReference type="Gene3D" id="3.30.420.40">
    <property type="match status" value="2"/>
</dbReference>
<dbReference type="STRING" id="337097.BHF71_03280"/>
<evidence type="ECO:0000313" key="2">
    <source>
        <dbReference type="Proteomes" id="UP000243739"/>
    </source>
</evidence>
<dbReference type="InterPro" id="IPR005883">
    <property type="entry name" value="PilM"/>
</dbReference>
<dbReference type="Proteomes" id="UP000243739">
    <property type="component" value="Unassembled WGS sequence"/>
</dbReference>
<dbReference type="RefSeq" id="WP_069657357.1">
    <property type="nucleotide sequence ID" value="NZ_MIJF01000056.1"/>
</dbReference>
<name>A0A1D2YSR5_9BACI</name>
<sequence length="320" mass="36873">MTFFSKKLRQLAIVFDDYTIRFVEVTTKNDDIIAIHHVSTVENNVVENGILDKEKWKDLLLEQLESNNIKAKTVRIVIPSSIVIIRHQTMPDIPVKDLKQIVQHELGYSIHLPFNNPIFDLVKVKSDLPIFNEVGEQAIQVVLVAAPGSFIFPLVDVLYENKMKPKVIDIPALSLYRLFSHLYPYQSDDALLLVNVTKHGVDAHILDKGILAFTRHIPMEVSNSENYQPFISDFAYEIERAINFYQYTLNNRDKKINSCWITSEIDFPEDFYRLLKERLDISVNPLVYKNSELSQQGDEYKGYEVGIGLFLRKAVVENGN</sequence>
<dbReference type="AlphaFoldDB" id="A0A1D2YSR5"/>